<dbReference type="EMBL" id="JABBCP010000001">
    <property type="protein sequence ID" value="NMF54830.1"/>
    <property type="molecule type" value="Genomic_DNA"/>
</dbReference>
<dbReference type="Gene3D" id="3.40.50.360">
    <property type="match status" value="1"/>
</dbReference>
<evidence type="ECO:0000313" key="2">
    <source>
        <dbReference type="EMBL" id="NMF54830.1"/>
    </source>
</evidence>
<feature type="domain" description="Flavodoxin-like" evidence="1">
    <location>
        <begin position="6"/>
        <end position="174"/>
    </location>
</feature>
<organism evidence="2 3">
    <name type="scientific">Collinsella acetigenes</name>
    <dbReference type="NCBI Taxonomy" id="2713419"/>
    <lineage>
        <taxon>Bacteria</taxon>
        <taxon>Bacillati</taxon>
        <taxon>Actinomycetota</taxon>
        <taxon>Coriobacteriia</taxon>
        <taxon>Coriobacteriales</taxon>
        <taxon>Coriobacteriaceae</taxon>
        <taxon>Collinsella</taxon>
    </lineage>
</organism>
<gene>
    <name evidence="2" type="ORF">HF320_00555</name>
</gene>
<dbReference type="GO" id="GO:0010181">
    <property type="term" value="F:FMN binding"/>
    <property type="evidence" value="ECO:0007669"/>
    <property type="project" value="InterPro"/>
</dbReference>
<name>A0A7X9YI45_9ACTN</name>
<dbReference type="RefSeq" id="WP_169276614.1">
    <property type="nucleotide sequence ID" value="NZ_JABBCP010000001.1"/>
</dbReference>
<proteinExistence type="predicted"/>
<dbReference type="SUPFAM" id="SSF52218">
    <property type="entry name" value="Flavoproteins"/>
    <property type="match status" value="1"/>
</dbReference>
<dbReference type="Pfam" id="PF12641">
    <property type="entry name" value="Flavodoxin_3"/>
    <property type="match status" value="1"/>
</dbReference>
<keyword evidence="3" id="KW-1185">Reference proteome</keyword>
<dbReference type="InterPro" id="IPR029039">
    <property type="entry name" value="Flavoprotein-like_sf"/>
</dbReference>
<dbReference type="InterPro" id="IPR008254">
    <property type="entry name" value="Flavodoxin/NO_synth"/>
</dbReference>
<dbReference type="NCBIfam" id="NF045594">
    <property type="entry name" value="flavodox_BilS"/>
    <property type="match status" value="1"/>
</dbReference>
<reference evidence="2 3" key="1">
    <citation type="submission" date="2020-04" db="EMBL/GenBank/DDBJ databases">
        <title>Collinsella sp. KGMB02528 nov., an anaerobic actinobacterium isolated from human feces.</title>
        <authorList>
            <person name="Han K.-I."/>
            <person name="Eom M.K."/>
            <person name="Kim J.-S."/>
            <person name="Lee K.C."/>
            <person name="Suh M.K."/>
            <person name="Park S.-H."/>
            <person name="Lee J.H."/>
            <person name="Kang S.W."/>
            <person name="Park J.-E."/>
            <person name="Oh B.S."/>
            <person name="Yu S.Y."/>
            <person name="Choi S.-H."/>
            <person name="Lee D.H."/>
            <person name="Yoon H."/>
            <person name="Kim B.-Y."/>
            <person name="Lee J.H."/>
            <person name="Lee J.-S."/>
        </authorList>
    </citation>
    <scope>NUCLEOTIDE SEQUENCE [LARGE SCALE GENOMIC DNA]</scope>
    <source>
        <strain evidence="2 3">KGMB02528</strain>
    </source>
</reference>
<evidence type="ECO:0000313" key="3">
    <source>
        <dbReference type="Proteomes" id="UP000546970"/>
    </source>
</evidence>
<dbReference type="Proteomes" id="UP000546970">
    <property type="component" value="Unassembled WGS sequence"/>
</dbReference>
<protein>
    <recommendedName>
        <fullName evidence="1">Flavodoxin-like domain-containing protein</fullName>
    </recommendedName>
</protein>
<accession>A0A7X9YI45</accession>
<comment type="caution">
    <text evidence="2">The sequence shown here is derived from an EMBL/GenBank/DDBJ whole genome shotgun (WGS) entry which is preliminary data.</text>
</comment>
<dbReference type="AlphaFoldDB" id="A0A7X9YI45"/>
<dbReference type="InterPro" id="IPR054633">
    <property type="entry name" value="BilS"/>
</dbReference>
<evidence type="ECO:0000259" key="1">
    <source>
        <dbReference type="Pfam" id="PF12641"/>
    </source>
</evidence>
<sequence length="182" mass="19367">MNIALITNSKSGNTAQLAQALREAFAVSDVQLVCDVELPDAPDTAQLEDVAGQALLADAVCVGFWCDKGSCTEGVAKLLERMDGKRVFLFGTCGFGGSQEYFDQIIERVKEHLPQTAELAGAFMCQGKMGSGVRARYEAMLAKNPTDARAQALIDNFDLALAHPDAEDLKAAASLAARALNL</sequence>